<proteinExistence type="predicted"/>
<feature type="modified residue" description="4-aspartylphosphate" evidence="2">
    <location>
        <position position="53"/>
    </location>
</feature>
<dbReference type="SMART" id="SM00448">
    <property type="entry name" value="REC"/>
    <property type="match status" value="1"/>
</dbReference>
<accession>N1MSM2</accession>
<name>N1MSM2_9SPHN</name>
<dbReference type="Gene3D" id="3.40.50.2300">
    <property type="match status" value="1"/>
</dbReference>
<evidence type="ECO:0000256" key="2">
    <source>
        <dbReference type="PROSITE-ProRule" id="PRU00169"/>
    </source>
</evidence>
<reference evidence="5" key="2">
    <citation type="submission" date="2013-04" db="EMBL/GenBank/DDBJ databases">
        <title>Bisphenol A degrading Sphingobium sp. strain BiD32.</title>
        <authorList>
            <person name="Nielsen J.L."/>
            <person name="Zhou N.A."/>
            <person name="Kjeldal H."/>
        </authorList>
    </citation>
    <scope>NUCLEOTIDE SEQUENCE [LARGE SCALE GENOMIC DNA]</scope>
    <source>
        <strain evidence="5">BiD32</strain>
    </source>
</reference>
<dbReference type="PANTHER" id="PTHR44591:SF3">
    <property type="entry name" value="RESPONSE REGULATORY DOMAIN-CONTAINING PROTEIN"/>
    <property type="match status" value="1"/>
</dbReference>
<evidence type="ECO:0000313" key="5">
    <source>
        <dbReference type="Proteomes" id="UP000013201"/>
    </source>
</evidence>
<organism evidence="4 5">
    <name type="scientific">Sphingobium indicum BiD32</name>
    <dbReference type="NCBI Taxonomy" id="1301087"/>
    <lineage>
        <taxon>Bacteria</taxon>
        <taxon>Pseudomonadati</taxon>
        <taxon>Pseudomonadota</taxon>
        <taxon>Alphaproteobacteria</taxon>
        <taxon>Sphingomonadales</taxon>
        <taxon>Sphingomonadaceae</taxon>
        <taxon>Sphingobium</taxon>
    </lineage>
</organism>
<sequence length="121" mass="13519">MIVLVVEDEALVNMNVCDFLVDQEFTVFSARDAHEALSLMEELGDAVDLLFTDVNMPGELDGFDLVRLVHNRWPGVRMLITTGGREPSDLPPDLQKFGPMLPKPYRLEILGMMAAKMIVAD</sequence>
<dbReference type="PROSITE" id="PS50110">
    <property type="entry name" value="RESPONSE_REGULATORY"/>
    <property type="match status" value="1"/>
</dbReference>
<comment type="caution">
    <text evidence="4">The sequence shown here is derived from an EMBL/GenBank/DDBJ whole genome shotgun (WGS) entry which is preliminary data.</text>
</comment>
<feature type="domain" description="Response regulatory" evidence="3">
    <location>
        <begin position="2"/>
        <end position="118"/>
    </location>
</feature>
<dbReference type="Proteomes" id="UP000013201">
    <property type="component" value="Unassembled WGS sequence"/>
</dbReference>
<dbReference type="PANTHER" id="PTHR44591">
    <property type="entry name" value="STRESS RESPONSE REGULATOR PROTEIN 1"/>
    <property type="match status" value="1"/>
</dbReference>
<dbReference type="GO" id="GO:0000160">
    <property type="term" value="P:phosphorelay signal transduction system"/>
    <property type="evidence" value="ECO:0007669"/>
    <property type="project" value="InterPro"/>
</dbReference>
<dbReference type="AlphaFoldDB" id="N1MSM2"/>
<dbReference type="InterPro" id="IPR050595">
    <property type="entry name" value="Bact_response_regulator"/>
</dbReference>
<reference evidence="4 5" key="1">
    <citation type="submission" date="2013-03" db="EMBL/GenBank/DDBJ databases">
        <authorList>
            <person name="Le V."/>
        </authorList>
    </citation>
    <scope>NUCLEOTIDE SEQUENCE [LARGE SCALE GENOMIC DNA]</scope>
    <source>
        <strain evidence="4 5">BiD32</strain>
    </source>
</reference>
<dbReference type="InterPro" id="IPR011006">
    <property type="entry name" value="CheY-like_superfamily"/>
</dbReference>
<dbReference type="InterPro" id="IPR001789">
    <property type="entry name" value="Sig_transdc_resp-reg_receiver"/>
</dbReference>
<dbReference type="SUPFAM" id="SSF52172">
    <property type="entry name" value="CheY-like"/>
    <property type="match status" value="1"/>
</dbReference>
<dbReference type="RefSeq" id="WP_006965387.1">
    <property type="nucleotide sequence ID" value="NZ_CAVK010000223.1"/>
</dbReference>
<evidence type="ECO:0000256" key="1">
    <source>
        <dbReference type="ARBA" id="ARBA00022553"/>
    </source>
</evidence>
<keyword evidence="5" id="KW-1185">Reference proteome</keyword>
<evidence type="ECO:0000259" key="3">
    <source>
        <dbReference type="PROSITE" id="PS50110"/>
    </source>
</evidence>
<protein>
    <submittedName>
        <fullName evidence="4">Response regulator receiver</fullName>
    </submittedName>
</protein>
<gene>
    <name evidence="4" type="ORF">EBBID32_40840</name>
</gene>
<dbReference type="Pfam" id="PF00072">
    <property type="entry name" value="Response_reg"/>
    <property type="match status" value="1"/>
</dbReference>
<dbReference type="EMBL" id="CAVK010000223">
    <property type="protein sequence ID" value="CCW19714.1"/>
    <property type="molecule type" value="Genomic_DNA"/>
</dbReference>
<keyword evidence="1 2" id="KW-0597">Phosphoprotein</keyword>
<evidence type="ECO:0000313" key="4">
    <source>
        <dbReference type="EMBL" id="CCW19714.1"/>
    </source>
</evidence>